<evidence type="ECO:0000313" key="3">
    <source>
        <dbReference type="EMBL" id="KAF4722297.1"/>
    </source>
</evidence>
<feature type="region of interest" description="Disordered" evidence="2">
    <location>
        <begin position="222"/>
        <end position="241"/>
    </location>
</feature>
<comment type="caution">
    <text evidence="3">The sequence shown here is derived from an EMBL/GenBank/DDBJ whole genome shotgun (WGS) entry which is preliminary data.</text>
</comment>
<reference evidence="3 4" key="1">
    <citation type="submission" date="2020-04" db="EMBL/GenBank/DDBJ databases">
        <title>Perkinsus olseni comparative genomics.</title>
        <authorList>
            <person name="Bogema D.R."/>
        </authorList>
    </citation>
    <scope>NUCLEOTIDE SEQUENCE [LARGE SCALE GENOMIC DNA]</scope>
    <source>
        <strain evidence="3 4">ATCC PRA-207</strain>
    </source>
</reference>
<proteinExistence type="predicted"/>
<feature type="non-terminal residue" evidence="3">
    <location>
        <position position="1"/>
    </location>
</feature>
<evidence type="ECO:0000313" key="4">
    <source>
        <dbReference type="Proteomes" id="UP000553632"/>
    </source>
</evidence>
<dbReference type="EMBL" id="JABANO010024188">
    <property type="protein sequence ID" value="KAF4722297.1"/>
    <property type="molecule type" value="Genomic_DNA"/>
</dbReference>
<organism evidence="3 4">
    <name type="scientific">Perkinsus olseni</name>
    <name type="common">Perkinsus atlanticus</name>
    <dbReference type="NCBI Taxonomy" id="32597"/>
    <lineage>
        <taxon>Eukaryota</taxon>
        <taxon>Sar</taxon>
        <taxon>Alveolata</taxon>
        <taxon>Perkinsozoa</taxon>
        <taxon>Perkinsea</taxon>
        <taxon>Perkinsida</taxon>
        <taxon>Perkinsidae</taxon>
        <taxon>Perkinsus</taxon>
    </lineage>
</organism>
<accession>A0A7J6RP04</accession>
<sequence>MVLLLGADRNTDAAIGVGLGSIVIDGGIVGTLRKGLLGMVIENGMDLVIRGLRMMMMSDGESEHARSQRKRIDPVKNNTENLVAREEVRDDESEGPISALPVAEEKNLELEEEKRLEEEVRKRLEDFVASGRFHERLAEARKKEKDRALDRAILEVMAEKRRLIAEFKSKLDEQQRSSEELERIMEDNARRAKEEQQRLVAEAATRREERLRELKKIEMERDRRKRVEELQTKGPTGGGGD</sequence>
<keyword evidence="1" id="KW-0175">Coiled coil</keyword>
<dbReference type="InterPro" id="IPR033371">
    <property type="entry name" value="ARGLU1"/>
</dbReference>
<dbReference type="Pfam" id="PF15346">
    <property type="entry name" value="ARGLU"/>
    <property type="match status" value="1"/>
</dbReference>
<evidence type="ECO:0000256" key="1">
    <source>
        <dbReference type="SAM" id="Coils"/>
    </source>
</evidence>
<dbReference type="Proteomes" id="UP000553632">
    <property type="component" value="Unassembled WGS sequence"/>
</dbReference>
<feature type="coiled-coil region" evidence="1">
    <location>
        <begin position="157"/>
        <end position="220"/>
    </location>
</feature>
<dbReference type="AlphaFoldDB" id="A0A7J6RP04"/>
<feature type="compositionally biased region" description="Basic and acidic residues" evidence="2">
    <location>
        <begin position="222"/>
        <end position="231"/>
    </location>
</feature>
<gene>
    <name evidence="3" type="ORF">FOZ63_029624</name>
</gene>
<name>A0A7J6RP04_PEROL</name>
<protein>
    <submittedName>
        <fullName evidence="3">Uncharacterized protein</fullName>
    </submittedName>
</protein>
<evidence type="ECO:0000256" key="2">
    <source>
        <dbReference type="SAM" id="MobiDB-lite"/>
    </source>
</evidence>
<keyword evidence="4" id="KW-1185">Reference proteome</keyword>